<sequence>MRPPGTETDRPSNTGVSSGHEKDRDDTTMNASDMGVRPRECAARGTTTRVEKRGRRNGHQLSMAWHIQGSP</sequence>
<dbReference type="EMBL" id="BMNC01000003">
    <property type="protein sequence ID" value="GGM85958.1"/>
    <property type="molecule type" value="Genomic_DNA"/>
</dbReference>
<evidence type="ECO:0000313" key="2">
    <source>
        <dbReference type="EMBL" id="GGM85958.1"/>
    </source>
</evidence>
<accession>A0ABQ2HM57</accession>
<evidence type="ECO:0000256" key="1">
    <source>
        <dbReference type="SAM" id="MobiDB-lite"/>
    </source>
</evidence>
<keyword evidence="3" id="KW-1185">Reference proteome</keyword>
<evidence type="ECO:0000313" key="3">
    <source>
        <dbReference type="Proteomes" id="UP000597656"/>
    </source>
</evidence>
<feature type="region of interest" description="Disordered" evidence="1">
    <location>
        <begin position="1"/>
        <end position="71"/>
    </location>
</feature>
<proteinExistence type="predicted"/>
<protein>
    <submittedName>
        <fullName evidence="2">Uncharacterized protein</fullName>
    </submittedName>
</protein>
<organism evidence="2 3">
    <name type="scientific">Lentzea pudingi</name>
    <dbReference type="NCBI Taxonomy" id="1789439"/>
    <lineage>
        <taxon>Bacteria</taxon>
        <taxon>Bacillati</taxon>
        <taxon>Actinomycetota</taxon>
        <taxon>Actinomycetes</taxon>
        <taxon>Pseudonocardiales</taxon>
        <taxon>Pseudonocardiaceae</taxon>
        <taxon>Lentzea</taxon>
    </lineage>
</organism>
<gene>
    <name evidence="2" type="ORF">GCM10011609_22840</name>
</gene>
<comment type="caution">
    <text evidence="2">The sequence shown here is derived from an EMBL/GenBank/DDBJ whole genome shotgun (WGS) entry which is preliminary data.</text>
</comment>
<name>A0ABQ2HM57_9PSEU</name>
<reference evidence="3" key="1">
    <citation type="journal article" date="2019" name="Int. J. Syst. Evol. Microbiol.">
        <title>The Global Catalogue of Microorganisms (GCM) 10K type strain sequencing project: providing services to taxonomists for standard genome sequencing and annotation.</title>
        <authorList>
            <consortium name="The Broad Institute Genomics Platform"/>
            <consortium name="The Broad Institute Genome Sequencing Center for Infectious Disease"/>
            <person name="Wu L."/>
            <person name="Ma J."/>
        </authorList>
    </citation>
    <scope>NUCLEOTIDE SEQUENCE [LARGE SCALE GENOMIC DNA]</scope>
    <source>
        <strain evidence="3">CGMCC 4.7319</strain>
    </source>
</reference>
<dbReference type="Proteomes" id="UP000597656">
    <property type="component" value="Unassembled WGS sequence"/>
</dbReference>